<keyword evidence="1" id="KW-0472">Membrane</keyword>
<evidence type="ECO:0000313" key="3">
    <source>
        <dbReference type="Proteomes" id="UP000053331"/>
    </source>
</evidence>
<sequence>MDVRRTLLGNPDARHRLAGTIVISFVLLFFLYATYWRGTYADTGVTTQSSAIHAVTPRSHDIGHAYAGAILYLPAALLAVVVHYHGGAVLYTLAAAPVLPVASALARRVFSPQPDVLEADVLRVTLATHLRLSFAFGALAIVIGSLSRYWAPPNERSLSERFLGSSEDRHRALVVIITAGVLAATLMPWFHGLYPAYQPFTFAVFGAPVAAVVYLYSHGIVLAWLGNAAVVLGYSVAFVLTGAPLDYVLDPVFFVPALMTAAALGSLGVGAAIVFRELYAIFSRRVNTES</sequence>
<name>A0A0F8CM31_9EURY</name>
<feature type="transmembrane region" description="Helical" evidence="1">
    <location>
        <begin position="221"/>
        <end position="240"/>
    </location>
</feature>
<gene>
    <name evidence="2" type="ORF">FK85_24300</name>
</gene>
<dbReference type="AlphaFoldDB" id="A0A0F8CM31"/>
<comment type="caution">
    <text evidence="2">The sequence shown here is derived from an EMBL/GenBank/DDBJ whole genome shotgun (WGS) entry which is preliminary data.</text>
</comment>
<feature type="transmembrane region" description="Helical" evidence="1">
    <location>
        <begin position="17"/>
        <end position="35"/>
    </location>
</feature>
<keyword evidence="1" id="KW-0812">Transmembrane</keyword>
<evidence type="ECO:0000256" key="1">
    <source>
        <dbReference type="SAM" id="Phobius"/>
    </source>
</evidence>
<keyword evidence="1" id="KW-1133">Transmembrane helix</keyword>
<feature type="transmembrane region" description="Helical" evidence="1">
    <location>
        <begin position="130"/>
        <end position="151"/>
    </location>
</feature>
<feature type="transmembrane region" description="Helical" evidence="1">
    <location>
        <begin position="65"/>
        <end position="82"/>
    </location>
</feature>
<organism evidence="2 3">
    <name type="scientific">Halorubrum saccharovorum</name>
    <dbReference type="NCBI Taxonomy" id="2248"/>
    <lineage>
        <taxon>Archaea</taxon>
        <taxon>Methanobacteriati</taxon>
        <taxon>Methanobacteriota</taxon>
        <taxon>Stenosarchaea group</taxon>
        <taxon>Halobacteria</taxon>
        <taxon>Halobacteriales</taxon>
        <taxon>Haloferacaceae</taxon>
        <taxon>Halorubrum</taxon>
    </lineage>
</organism>
<feature type="transmembrane region" description="Helical" evidence="1">
    <location>
        <begin position="172"/>
        <end position="190"/>
    </location>
</feature>
<dbReference type="EMBL" id="JNFH02000006">
    <property type="protein sequence ID" value="KKF39962.1"/>
    <property type="molecule type" value="Genomic_DNA"/>
</dbReference>
<accession>A0A0F8CM31</accession>
<feature type="transmembrane region" description="Helical" evidence="1">
    <location>
        <begin position="89"/>
        <end position="110"/>
    </location>
</feature>
<keyword evidence="3" id="KW-1185">Reference proteome</keyword>
<dbReference type="OrthoDB" id="329558at2157"/>
<evidence type="ECO:0000313" key="2">
    <source>
        <dbReference type="EMBL" id="KKF39962.1"/>
    </source>
</evidence>
<dbReference type="Proteomes" id="UP000053331">
    <property type="component" value="Unassembled WGS sequence"/>
</dbReference>
<feature type="transmembrane region" description="Helical" evidence="1">
    <location>
        <begin position="196"/>
        <end position="216"/>
    </location>
</feature>
<proteinExistence type="predicted"/>
<dbReference type="RefSeq" id="WP_050023473.1">
    <property type="nucleotide sequence ID" value="NZ_JNFH02000006.1"/>
</dbReference>
<feature type="transmembrane region" description="Helical" evidence="1">
    <location>
        <begin position="252"/>
        <end position="275"/>
    </location>
</feature>
<protein>
    <submittedName>
        <fullName evidence="2">Uncharacterized protein</fullName>
    </submittedName>
</protein>
<reference evidence="2 3" key="1">
    <citation type="journal article" date="2015" name="Genome Announc.">
        <title>Draft genome sequence of a Halorubrum H3 strain isolated from the burlinskoye salt lake (Altai Krai, Russia).</title>
        <authorList>
            <person name="Rozanov A.S."/>
            <person name="Bryanskaya A.V."/>
            <person name="Malup T.K."/>
            <person name="Kotenko A.V."/>
            <person name="Peltek S.E."/>
        </authorList>
    </citation>
    <scope>NUCLEOTIDE SEQUENCE [LARGE SCALE GENOMIC DNA]</scope>
    <source>
        <strain evidence="2 3">H3</strain>
    </source>
</reference>